<dbReference type="AlphaFoldDB" id="D4ZGM1"/>
<reference evidence="2" key="1">
    <citation type="journal article" date="2010" name="Mol. Biosyst.">
        <title>Complete genome sequence and comparative analysis of Shewanella violacea, a psychrophilic and piezophilic bacterium from deep sea floor sediments.</title>
        <authorList>
            <person name="Aono E."/>
            <person name="Baba T."/>
            <person name="Ara T."/>
            <person name="Nishi T."/>
            <person name="Nakamichi T."/>
            <person name="Inamoto E."/>
            <person name="Toyonaga H."/>
            <person name="Hasegawa M."/>
            <person name="Takai Y."/>
            <person name="Okumura Y."/>
            <person name="Baba M."/>
            <person name="Tomita M."/>
            <person name="Kato C."/>
            <person name="Oshima T."/>
            <person name="Nakasone K."/>
            <person name="Mori H."/>
        </authorList>
    </citation>
    <scope>NUCLEOTIDE SEQUENCE [LARGE SCALE GENOMIC DNA]</scope>
    <source>
        <strain evidence="2">JCM 10179 / CIP 106290 / LMG 19151 / DSS12</strain>
    </source>
</reference>
<gene>
    <name evidence="1" type="ordered locus">SVI_0849</name>
</gene>
<organism evidence="1 2">
    <name type="scientific">Shewanella violacea (strain JCM 10179 / CIP 106290 / LMG 19151 / DSS12)</name>
    <dbReference type="NCBI Taxonomy" id="637905"/>
    <lineage>
        <taxon>Bacteria</taxon>
        <taxon>Pseudomonadati</taxon>
        <taxon>Pseudomonadota</taxon>
        <taxon>Gammaproteobacteria</taxon>
        <taxon>Alteromonadales</taxon>
        <taxon>Shewanellaceae</taxon>
        <taxon>Shewanella</taxon>
    </lineage>
</organism>
<dbReference type="KEGG" id="svo:SVI_0849"/>
<accession>D4ZGM1</accession>
<keyword evidence="2" id="KW-1185">Reference proteome</keyword>
<evidence type="ECO:0000313" key="2">
    <source>
        <dbReference type="Proteomes" id="UP000002350"/>
    </source>
</evidence>
<proteinExistence type="predicted"/>
<name>D4ZGM1_SHEVD</name>
<evidence type="ECO:0000313" key="1">
    <source>
        <dbReference type="EMBL" id="BAJ00820.1"/>
    </source>
</evidence>
<dbReference type="EMBL" id="AP011177">
    <property type="protein sequence ID" value="BAJ00820.1"/>
    <property type="molecule type" value="Genomic_DNA"/>
</dbReference>
<dbReference type="Proteomes" id="UP000002350">
    <property type="component" value="Chromosome"/>
</dbReference>
<protein>
    <submittedName>
        <fullName evidence="1">Uncharacterized protein</fullName>
    </submittedName>
</protein>
<dbReference type="STRING" id="637905.SVI_0849"/>
<sequence length="36" mass="4194">MLLKPGENCYTPPPRIIRGLGAHRLMDKEDYLHMAR</sequence>
<dbReference type="HOGENOM" id="CLU_3358470_0_0_6"/>